<reference evidence="1 2" key="1">
    <citation type="submission" date="2021-02" db="EMBL/GenBank/DDBJ databases">
        <title>PHA producing bacteria isolated from coastal sediment in Guangdong, Shenzhen.</title>
        <authorList>
            <person name="Zheng W."/>
            <person name="Yu S."/>
            <person name="Huang Y."/>
        </authorList>
    </citation>
    <scope>NUCLEOTIDE SEQUENCE [LARGE SCALE GENOMIC DNA]</scope>
    <source>
        <strain evidence="1 2">TN21-5</strain>
    </source>
</reference>
<accession>A0ABS3BD09</accession>
<evidence type="ECO:0000313" key="1">
    <source>
        <dbReference type="EMBL" id="MBN7769728.1"/>
    </source>
</evidence>
<proteinExistence type="predicted"/>
<keyword evidence="2" id="KW-1185">Reference proteome</keyword>
<organism evidence="1 2">
    <name type="scientific">Marinobacter daepoensis</name>
    <dbReference type="NCBI Taxonomy" id="262077"/>
    <lineage>
        <taxon>Bacteria</taxon>
        <taxon>Pseudomonadati</taxon>
        <taxon>Pseudomonadota</taxon>
        <taxon>Gammaproteobacteria</taxon>
        <taxon>Pseudomonadales</taxon>
        <taxon>Marinobacteraceae</taxon>
        <taxon>Marinobacter</taxon>
    </lineage>
</organism>
<dbReference type="RefSeq" id="WP_206557134.1">
    <property type="nucleotide sequence ID" value="NZ_JAFKDB010000008.1"/>
</dbReference>
<comment type="caution">
    <text evidence="1">The sequence shown here is derived from an EMBL/GenBank/DDBJ whole genome shotgun (WGS) entry which is preliminary data.</text>
</comment>
<name>A0ABS3BD09_9GAMM</name>
<sequence length="213" mass="25217">MLENIGLIVASLTAIYGVNEWRRELKGRREYELAEEVLTLVYDCRERLRAIRSPFSHTGEGSTRKADANETPEQTELLNRAYVVFERYEQHREVFAHLFALRYRFMAVFGQESAEPLENFRKSLNDVFVSANMLPTYWLRQGRVQMEKEEFERQLKEMHEHESVFWGTLSEKDHFNDKVEGLVSEIESVCAKIIRPQPFWQKCCNFVTRRNNG</sequence>
<evidence type="ECO:0000313" key="2">
    <source>
        <dbReference type="Proteomes" id="UP000664344"/>
    </source>
</evidence>
<gene>
    <name evidence="1" type="ORF">JYP53_07430</name>
</gene>
<protein>
    <submittedName>
        <fullName evidence="1">Uncharacterized protein</fullName>
    </submittedName>
</protein>
<dbReference type="Proteomes" id="UP000664344">
    <property type="component" value="Unassembled WGS sequence"/>
</dbReference>
<dbReference type="EMBL" id="JAFKDB010000008">
    <property type="protein sequence ID" value="MBN7769728.1"/>
    <property type="molecule type" value="Genomic_DNA"/>
</dbReference>